<sequence length="247" mass="28676">MINIGLQLYTIRDECEKDFMSAIKKVAAIGYKGLEFAGYYGISAQVLRKAMDDLQLKAVNTHVSLRRMESDFDEEVEYAKILGMDTITIPYLELEDRLDRDSLLKTAESIARIDQKCKDNGIQLCYHNHDFEFEKINGEYILDILIYKAKYLKLELDTFWTSYAGLDTVLYMQKKNSRLIYLHLKDMIKDEKPIFAEIGEGCLDIKSYLKTAIECGVEWVFVEQDVCNTQSIECVKKSFNNLRSFDK</sequence>
<accession>A0A3P7S5Z0</accession>
<evidence type="ECO:0000259" key="1">
    <source>
        <dbReference type="Pfam" id="PF01261"/>
    </source>
</evidence>
<feature type="domain" description="Xylose isomerase-like TIM barrel" evidence="1">
    <location>
        <begin position="24"/>
        <end position="223"/>
    </location>
</feature>
<dbReference type="InterPro" id="IPR050312">
    <property type="entry name" value="IolE/XylAMocC-like"/>
</dbReference>
<dbReference type="OrthoDB" id="9798407at2"/>
<dbReference type="PANTHER" id="PTHR12110:SF41">
    <property type="entry name" value="INOSOSE DEHYDRATASE"/>
    <property type="match status" value="1"/>
</dbReference>
<dbReference type="Pfam" id="PF01261">
    <property type="entry name" value="AP_endonuc_2"/>
    <property type="match status" value="1"/>
</dbReference>
<dbReference type="PANTHER" id="PTHR12110">
    <property type="entry name" value="HYDROXYPYRUVATE ISOMERASE"/>
    <property type="match status" value="1"/>
</dbReference>
<organism evidence="2 3">
    <name type="scientific">Petrocella atlantisensis</name>
    <dbReference type="NCBI Taxonomy" id="2173034"/>
    <lineage>
        <taxon>Bacteria</taxon>
        <taxon>Bacillati</taxon>
        <taxon>Bacillota</taxon>
        <taxon>Clostridia</taxon>
        <taxon>Lachnospirales</taxon>
        <taxon>Vallitaleaceae</taxon>
        <taxon>Petrocella</taxon>
    </lineage>
</organism>
<dbReference type="InterPro" id="IPR013022">
    <property type="entry name" value="Xyl_isomerase-like_TIM-brl"/>
</dbReference>
<dbReference type="Proteomes" id="UP000279029">
    <property type="component" value="Chromosome"/>
</dbReference>
<dbReference type="AlphaFoldDB" id="A0A3P7S5Z0"/>
<name>A0A3P7S5Z0_9FIRM</name>
<evidence type="ECO:0000313" key="2">
    <source>
        <dbReference type="EMBL" id="VDN47829.1"/>
    </source>
</evidence>
<dbReference type="InterPro" id="IPR036237">
    <property type="entry name" value="Xyl_isomerase-like_sf"/>
</dbReference>
<dbReference type="SUPFAM" id="SSF51658">
    <property type="entry name" value="Xylose isomerase-like"/>
    <property type="match status" value="1"/>
</dbReference>
<keyword evidence="3" id="KW-1185">Reference proteome</keyword>
<protein>
    <submittedName>
        <fullName evidence="2">Sugar phosphate isomerase/epimerase</fullName>
    </submittedName>
</protein>
<dbReference type="KEGG" id="cbar:PATL70BA_1953"/>
<dbReference type="EMBL" id="LR130778">
    <property type="protein sequence ID" value="VDN47829.1"/>
    <property type="molecule type" value="Genomic_DNA"/>
</dbReference>
<dbReference type="RefSeq" id="WP_125137074.1">
    <property type="nucleotide sequence ID" value="NZ_LR130778.1"/>
</dbReference>
<proteinExistence type="predicted"/>
<dbReference type="GO" id="GO:0016853">
    <property type="term" value="F:isomerase activity"/>
    <property type="evidence" value="ECO:0007669"/>
    <property type="project" value="UniProtKB-KW"/>
</dbReference>
<keyword evidence="2" id="KW-0413">Isomerase</keyword>
<dbReference type="Gene3D" id="3.20.20.150">
    <property type="entry name" value="Divalent-metal-dependent TIM barrel enzymes"/>
    <property type="match status" value="1"/>
</dbReference>
<evidence type="ECO:0000313" key="3">
    <source>
        <dbReference type="Proteomes" id="UP000279029"/>
    </source>
</evidence>
<gene>
    <name evidence="2" type="ORF">PATL70BA_1953</name>
</gene>
<reference evidence="2 3" key="1">
    <citation type="submission" date="2018-09" db="EMBL/GenBank/DDBJ databases">
        <authorList>
            <person name="Postec A."/>
        </authorList>
    </citation>
    <scope>NUCLEOTIDE SEQUENCE [LARGE SCALE GENOMIC DNA]</scope>
    <source>
        <strain evidence="2">70B-A</strain>
    </source>
</reference>